<dbReference type="InParanoid" id="E3M956"/>
<dbReference type="PROSITE" id="PS50821">
    <property type="entry name" value="PAZ"/>
    <property type="match status" value="1"/>
</dbReference>
<proteinExistence type="predicted"/>
<dbReference type="Gene3D" id="3.40.50.2300">
    <property type="match status" value="1"/>
</dbReference>
<dbReference type="Pfam" id="PF16486">
    <property type="entry name" value="ArgoN"/>
    <property type="match status" value="1"/>
</dbReference>
<organism evidence="4">
    <name type="scientific">Caenorhabditis remanei</name>
    <name type="common">Caenorhabditis vulgaris</name>
    <dbReference type="NCBI Taxonomy" id="31234"/>
    <lineage>
        <taxon>Eukaryota</taxon>
        <taxon>Metazoa</taxon>
        <taxon>Ecdysozoa</taxon>
        <taxon>Nematoda</taxon>
        <taxon>Chromadorea</taxon>
        <taxon>Rhabditida</taxon>
        <taxon>Rhabditina</taxon>
        <taxon>Rhabditomorpha</taxon>
        <taxon>Rhabditoidea</taxon>
        <taxon>Rhabditidae</taxon>
        <taxon>Peloderinae</taxon>
        <taxon>Caenorhabditis</taxon>
    </lineage>
</organism>
<dbReference type="Proteomes" id="UP000008281">
    <property type="component" value="Unassembled WGS sequence"/>
</dbReference>
<dbReference type="Pfam" id="PF16488">
    <property type="entry name" value="ArgoL2"/>
    <property type="match status" value="1"/>
</dbReference>
<dbReference type="FunFam" id="3.40.50.2300:FF:000005">
    <property type="entry name" value="Protein argonaute-2"/>
    <property type="match status" value="1"/>
</dbReference>
<dbReference type="Pfam" id="PF08699">
    <property type="entry name" value="ArgoL1"/>
    <property type="match status" value="1"/>
</dbReference>
<evidence type="ECO:0000259" key="2">
    <source>
        <dbReference type="PROSITE" id="PS50822"/>
    </source>
</evidence>
<evidence type="ECO:0000313" key="4">
    <source>
        <dbReference type="Proteomes" id="UP000008281"/>
    </source>
</evidence>
<dbReference type="InterPro" id="IPR003165">
    <property type="entry name" value="Piwi"/>
</dbReference>
<dbReference type="GeneID" id="9805472"/>
<dbReference type="InterPro" id="IPR032472">
    <property type="entry name" value="ArgoL2"/>
</dbReference>
<evidence type="ECO:0008006" key="5">
    <source>
        <dbReference type="Google" id="ProtNLM"/>
    </source>
</evidence>
<dbReference type="PROSITE" id="PS50822">
    <property type="entry name" value="PIWI"/>
    <property type="match status" value="1"/>
</dbReference>
<dbReference type="eggNOG" id="KOG1041">
    <property type="taxonomic scope" value="Eukaryota"/>
</dbReference>
<feature type="domain" description="Piwi" evidence="2">
    <location>
        <begin position="515"/>
        <end position="803"/>
    </location>
</feature>
<name>E3M956_CAERE</name>
<dbReference type="Gene3D" id="3.30.420.10">
    <property type="entry name" value="Ribonuclease H-like superfamily/Ribonuclease H"/>
    <property type="match status" value="1"/>
</dbReference>
<dbReference type="CDD" id="cd04657">
    <property type="entry name" value="Piwi_ago-like"/>
    <property type="match status" value="1"/>
</dbReference>
<dbReference type="InterPro" id="IPR014811">
    <property type="entry name" value="ArgoL1"/>
</dbReference>
<dbReference type="Pfam" id="PF02170">
    <property type="entry name" value="PAZ"/>
    <property type="match status" value="1"/>
</dbReference>
<protein>
    <recommendedName>
        <fullName evidence="5">Piwi domain-containing protein</fullName>
    </recommendedName>
</protein>
<evidence type="ECO:0000313" key="3">
    <source>
        <dbReference type="EMBL" id="EFO96388.1"/>
    </source>
</evidence>
<reference evidence="3" key="1">
    <citation type="submission" date="2007-07" db="EMBL/GenBank/DDBJ databases">
        <title>PCAP assembly of the Caenorhabditis remanei genome.</title>
        <authorList>
            <consortium name="The Caenorhabditis remanei Sequencing Consortium"/>
            <person name="Wilson R.K."/>
        </authorList>
    </citation>
    <scope>NUCLEOTIDE SEQUENCE [LARGE SCALE GENOMIC DNA]</scope>
    <source>
        <strain evidence="3">PB4641</strain>
    </source>
</reference>
<dbReference type="STRING" id="31234.E3M956"/>
<dbReference type="Gene3D" id="2.170.260.10">
    <property type="entry name" value="paz domain"/>
    <property type="match status" value="1"/>
</dbReference>
<dbReference type="AlphaFoldDB" id="E3M956"/>
<dbReference type="PANTHER" id="PTHR22891">
    <property type="entry name" value="EUKARYOTIC TRANSLATION INITIATION FACTOR 2C"/>
    <property type="match status" value="1"/>
</dbReference>
<accession>E3M956</accession>
<dbReference type="SMART" id="SM00950">
    <property type="entry name" value="Piwi"/>
    <property type="match status" value="1"/>
</dbReference>
<dbReference type="SUPFAM" id="SSF101690">
    <property type="entry name" value="PAZ domain"/>
    <property type="match status" value="1"/>
</dbReference>
<dbReference type="Pfam" id="PF02171">
    <property type="entry name" value="Piwi"/>
    <property type="match status" value="1"/>
</dbReference>
<evidence type="ECO:0000259" key="1">
    <source>
        <dbReference type="PROSITE" id="PS50821"/>
    </source>
</evidence>
<dbReference type="InterPro" id="IPR036397">
    <property type="entry name" value="RNaseH_sf"/>
</dbReference>
<dbReference type="InterPro" id="IPR036085">
    <property type="entry name" value="PAZ_dom_sf"/>
</dbReference>
<dbReference type="SMART" id="SM01163">
    <property type="entry name" value="DUF1785"/>
    <property type="match status" value="1"/>
</dbReference>
<dbReference type="CTD" id="9805472"/>
<dbReference type="InterPro" id="IPR003100">
    <property type="entry name" value="PAZ_dom"/>
</dbReference>
<sequence length="860" mass="98177">METALVVPEQKEHELPCIRFRPPKRPNYGRIGREIILRTNYYRMKIVAEKVQHYSVEMSTTMCSRKTNREIFTRFLATYPDHFADMHPVYDGKENMYTKKLLPLDHQNLSVVLLVPVESGGRPRLVTVSVKWVGEISLMSNDNLKYEAIQVIDTILRHVPSLRYATIGKSFYYKPLPDQGLSLGGGREIWMGYHQSTKLTRKGCMLNVDVSAAAFHTAIPVIEFLSKVLDLPENLRISVMEQGITHSQHHQFSKAIKNLYIELAHFPTRSRMRKVINVTEQPADELIIDKNLPDGSTKKCTVAQHFLEQHQITLQYPHLPCLQVGLIEFPSYFPIEVCILADYQRCVKKLTEGQKSQMIWASAKPAPDRMRAISKQRDALEFELDPCVNDFGIQISSNMTELKGRVLRPPSLVYSDNKSPQKDASKSPTDGAWDMRPYKFLDGIHITCWAIACFAEPKEVHEDCLTRYVHLLRKISQESGVPITEYPVFCKYGHGVEEVELVLRFLKETYPDLQLVLVILPGKHDFYPEVKRVGDTLLGVTTQCVQAKNVVKTFAKTAANICLKINAKLGGVNCILNPQHRPQIYNESVIFLGCNVTNITVADTAIQSVVSIVGSMDAYPSKYAATVRVQESQDLIADMAAMVKELLLRFHRNTGFKPSRIVVYRDAALENMFHEILQYELRAIREACKMIEKEYEPGITFIAVMKRHHTRLFAIYPMHQTGQSRNIPPGTTVDSVITHPTQFDFFLCSHAGIQGTSRPTRYYVLWDDNKMPADEMQQMTYQLCHTYVRCNRAVSIPAPAYYAILVCTRAKIHLWEREQDREREGGSEDSARLDLSHLARAVQVSTINSKIVHNSKNFRL</sequence>
<feature type="domain" description="PAZ" evidence="1">
    <location>
        <begin position="220"/>
        <end position="342"/>
    </location>
</feature>
<dbReference type="InterPro" id="IPR032474">
    <property type="entry name" value="Argonaute_N"/>
</dbReference>
<dbReference type="Pfam" id="PF16487">
    <property type="entry name" value="ArgoMid"/>
    <property type="match status" value="1"/>
</dbReference>
<dbReference type="RefSeq" id="XP_003107330.2">
    <property type="nucleotide sequence ID" value="XM_003107282.2"/>
</dbReference>
<dbReference type="SUPFAM" id="SSF53098">
    <property type="entry name" value="Ribonuclease H-like"/>
    <property type="match status" value="1"/>
</dbReference>
<dbReference type="InterPro" id="IPR032473">
    <property type="entry name" value="Argonaute_Mid_dom"/>
</dbReference>
<dbReference type="CDD" id="cd02846">
    <property type="entry name" value="PAZ_argonaute_like"/>
    <property type="match status" value="1"/>
</dbReference>
<dbReference type="GO" id="GO:0003723">
    <property type="term" value="F:RNA binding"/>
    <property type="evidence" value="ECO:0007669"/>
    <property type="project" value="InterPro"/>
</dbReference>
<dbReference type="OrthoDB" id="10252740at2759"/>
<dbReference type="InterPro" id="IPR045246">
    <property type="entry name" value="Piwi_ago-like"/>
</dbReference>
<dbReference type="EMBL" id="DS268430">
    <property type="protein sequence ID" value="EFO96388.1"/>
    <property type="molecule type" value="Genomic_DNA"/>
</dbReference>
<dbReference type="HOGENOM" id="CLU_004544_4_3_1"/>
<dbReference type="KEGG" id="crq:GCK72_007595"/>
<dbReference type="InterPro" id="IPR012337">
    <property type="entry name" value="RNaseH-like_sf"/>
</dbReference>
<keyword evidence="4" id="KW-1185">Reference proteome</keyword>
<gene>
    <name evidence="3" type="ORF">CRE_14480</name>
</gene>